<dbReference type="AlphaFoldDB" id="A0A164Y961"/>
<proteinExistence type="predicted"/>
<keyword evidence="3" id="KW-1185">Reference proteome</keyword>
<accession>A0A164Y961</accession>
<dbReference type="EMBL" id="KV419398">
    <property type="protein sequence ID" value="KZS96703.1"/>
    <property type="molecule type" value="Genomic_DNA"/>
</dbReference>
<feature type="transmembrane region" description="Helical" evidence="1">
    <location>
        <begin position="58"/>
        <end position="76"/>
    </location>
</feature>
<keyword evidence="1" id="KW-1133">Transmembrane helix</keyword>
<name>A0A164Y961_9AGAM</name>
<organism evidence="2 3">
    <name type="scientific">Sistotremastrum niveocremeum HHB9708</name>
    <dbReference type="NCBI Taxonomy" id="1314777"/>
    <lineage>
        <taxon>Eukaryota</taxon>
        <taxon>Fungi</taxon>
        <taxon>Dikarya</taxon>
        <taxon>Basidiomycota</taxon>
        <taxon>Agaricomycotina</taxon>
        <taxon>Agaricomycetes</taxon>
        <taxon>Sistotremastrales</taxon>
        <taxon>Sistotremastraceae</taxon>
        <taxon>Sertulicium</taxon>
        <taxon>Sertulicium niveocremeum</taxon>
    </lineage>
</organism>
<keyword evidence="1" id="KW-0472">Membrane</keyword>
<sequence>MNVRCGTVEFWVQSSNLFIDVVGCRALDSRRLVAGDRQIPKAAAFVSMPVYLRIRKKSAITSITAMVVSLIGALLLRSSQLHLPGVSCTWSF</sequence>
<protein>
    <submittedName>
        <fullName evidence="2">Uncharacterized protein</fullName>
    </submittedName>
</protein>
<reference evidence="2 3" key="1">
    <citation type="journal article" date="2016" name="Mol. Biol. Evol.">
        <title>Comparative Genomics of Early-Diverging Mushroom-Forming Fungi Provides Insights into the Origins of Lignocellulose Decay Capabilities.</title>
        <authorList>
            <person name="Nagy L.G."/>
            <person name="Riley R."/>
            <person name="Tritt A."/>
            <person name="Adam C."/>
            <person name="Daum C."/>
            <person name="Floudas D."/>
            <person name="Sun H."/>
            <person name="Yadav J.S."/>
            <person name="Pangilinan J."/>
            <person name="Larsson K.H."/>
            <person name="Matsuura K."/>
            <person name="Barry K."/>
            <person name="Labutti K."/>
            <person name="Kuo R."/>
            <person name="Ohm R.A."/>
            <person name="Bhattacharya S.S."/>
            <person name="Shirouzu T."/>
            <person name="Yoshinaga Y."/>
            <person name="Martin F.M."/>
            <person name="Grigoriev I.V."/>
            <person name="Hibbett D.S."/>
        </authorList>
    </citation>
    <scope>NUCLEOTIDE SEQUENCE [LARGE SCALE GENOMIC DNA]</scope>
    <source>
        <strain evidence="2 3">HHB9708</strain>
    </source>
</reference>
<evidence type="ECO:0000313" key="2">
    <source>
        <dbReference type="EMBL" id="KZS96703.1"/>
    </source>
</evidence>
<dbReference type="Proteomes" id="UP000076722">
    <property type="component" value="Unassembled WGS sequence"/>
</dbReference>
<evidence type="ECO:0000256" key="1">
    <source>
        <dbReference type="SAM" id="Phobius"/>
    </source>
</evidence>
<keyword evidence="1" id="KW-0812">Transmembrane</keyword>
<gene>
    <name evidence="2" type="ORF">SISNIDRAFT_284275</name>
</gene>
<evidence type="ECO:0000313" key="3">
    <source>
        <dbReference type="Proteomes" id="UP000076722"/>
    </source>
</evidence>